<dbReference type="RefSeq" id="WP_208606073.1">
    <property type="nucleotide sequence ID" value="NZ_FNJL01000064.1"/>
</dbReference>
<feature type="chain" id="PRO_5011484571" evidence="1">
    <location>
        <begin position="26"/>
        <end position="111"/>
    </location>
</feature>
<dbReference type="AlphaFoldDB" id="A0A1H0WV47"/>
<name>A0A1H0WV47_9BURK</name>
<sequence>MDSTSRHLLCAAMLAAVTTAACATAAEPMPPVGQVIQGLGERIPAGAKNISLSPHFKVYKFERDGVTYVQINSPQDEVLTALIVTPGAQQQLPIGSAAGTPVIFVDPQKRP</sequence>
<keyword evidence="1" id="KW-0732">Signal</keyword>
<gene>
    <name evidence="2" type="ORF">SAMN04489708_1645</name>
</gene>
<reference evidence="3" key="1">
    <citation type="submission" date="2016-10" db="EMBL/GenBank/DDBJ databases">
        <authorList>
            <person name="Varghese N."/>
            <person name="Submissions S."/>
        </authorList>
    </citation>
    <scope>NUCLEOTIDE SEQUENCE [LARGE SCALE GENOMIC DNA]</scope>
    <source>
        <strain evidence="3">DSM 17101</strain>
    </source>
</reference>
<evidence type="ECO:0000313" key="3">
    <source>
        <dbReference type="Proteomes" id="UP000199317"/>
    </source>
</evidence>
<evidence type="ECO:0000313" key="2">
    <source>
        <dbReference type="EMBL" id="SDP94542.1"/>
    </source>
</evidence>
<organism evidence="2 3">
    <name type="scientific">Paracidovorax cattleyae</name>
    <dbReference type="NCBI Taxonomy" id="80868"/>
    <lineage>
        <taxon>Bacteria</taxon>
        <taxon>Pseudomonadati</taxon>
        <taxon>Pseudomonadota</taxon>
        <taxon>Betaproteobacteria</taxon>
        <taxon>Burkholderiales</taxon>
        <taxon>Comamonadaceae</taxon>
        <taxon>Paracidovorax</taxon>
    </lineage>
</organism>
<keyword evidence="3" id="KW-1185">Reference proteome</keyword>
<proteinExistence type="predicted"/>
<feature type="signal peptide" evidence="1">
    <location>
        <begin position="1"/>
        <end position="25"/>
    </location>
</feature>
<dbReference type="PROSITE" id="PS51257">
    <property type="entry name" value="PROKAR_LIPOPROTEIN"/>
    <property type="match status" value="1"/>
</dbReference>
<dbReference type="Proteomes" id="UP000199317">
    <property type="component" value="Unassembled WGS sequence"/>
</dbReference>
<evidence type="ECO:0000256" key="1">
    <source>
        <dbReference type="SAM" id="SignalP"/>
    </source>
</evidence>
<protein>
    <submittedName>
        <fullName evidence="2">Uncharacterized protein</fullName>
    </submittedName>
</protein>
<dbReference type="EMBL" id="FNJL01000064">
    <property type="protein sequence ID" value="SDP94542.1"/>
    <property type="molecule type" value="Genomic_DNA"/>
</dbReference>
<accession>A0A1H0WV47</accession>